<keyword evidence="1 4" id="KW-0808">Transferase</keyword>
<organism evidence="4 5">
    <name type="scientific">Micromonospora cathayae</name>
    <dbReference type="NCBI Taxonomy" id="3028804"/>
    <lineage>
        <taxon>Bacteria</taxon>
        <taxon>Bacillati</taxon>
        <taxon>Actinomycetota</taxon>
        <taxon>Actinomycetes</taxon>
        <taxon>Micromonosporales</taxon>
        <taxon>Micromonosporaceae</taxon>
        <taxon>Micromonospora</taxon>
    </lineage>
</organism>
<dbReference type="Gene3D" id="3.40.630.30">
    <property type="match status" value="1"/>
</dbReference>
<sequence length="300" mass="32541">MTTPPYRIRPARPEDAPDVVALRALVYPYLVRGVESTRRRIAEPVPGGHEAVLVAEVAGTVVGWVAAYRNRLTAAADLGEIATLHVHPDHRRRGIGTALLTRALDHLAPLALPRTRLWALAEWVPFAEKHGFPPSRSVRYSALDLTSLAPPPQAPAGARLLRLAEVEPRRLHAAHLAASVGKPGDAPADGIDYPTWHHLVWSNLDLDHAASSAVEIDGAVASFSLVVRNGDRMTSDMTATLPAYRGRGLARLVKLTALHRAREVGANTAYTSNDEANAPMLAVNERLGYRPVATQWSCLR</sequence>
<evidence type="ECO:0000259" key="3">
    <source>
        <dbReference type="PROSITE" id="PS51186"/>
    </source>
</evidence>
<dbReference type="InterPro" id="IPR000182">
    <property type="entry name" value="GNAT_dom"/>
</dbReference>
<keyword evidence="2 4" id="KW-0012">Acyltransferase</keyword>
<accession>A0ABY7ZRF1</accession>
<evidence type="ECO:0000256" key="1">
    <source>
        <dbReference type="ARBA" id="ARBA00022679"/>
    </source>
</evidence>
<evidence type="ECO:0000313" key="5">
    <source>
        <dbReference type="Proteomes" id="UP001219605"/>
    </source>
</evidence>
<proteinExistence type="predicted"/>
<evidence type="ECO:0000313" key="4">
    <source>
        <dbReference type="EMBL" id="WDZ85525.1"/>
    </source>
</evidence>
<dbReference type="PROSITE" id="PS51186">
    <property type="entry name" value="GNAT"/>
    <property type="match status" value="2"/>
</dbReference>
<reference evidence="4 5" key="1">
    <citation type="submission" date="2023-02" db="EMBL/GenBank/DDBJ databases">
        <authorList>
            <person name="Mo P."/>
        </authorList>
    </citation>
    <scope>NUCLEOTIDE SEQUENCE [LARGE SCALE GENOMIC DNA]</scope>
    <source>
        <strain evidence="4 5">HUAS 3</strain>
    </source>
</reference>
<name>A0ABY7ZRF1_9ACTN</name>
<dbReference type="RefSeq" id="WP_275032239.1">
    <property type="nucleotide sequence ID" value="NZ_CP118615.1"/>
</dbReference>
<dbReference type="Proteomes" id="UP001219605">
    <property type="component" value="Chromosome"/>
</dbReference>
<feature type="domain" description="N-acetyltransferase" evidence="3">
    <location>
        <begin position="158"/>
        <end position="300"/>
    </location>
</feature>
<dbReference type="InterPro" id="IPR016181">
    <property type="entry name" value="Acyl_CoA_acyltransferase"/>
</dbReference>
<dbReference type="SUPFAM" id="SSF55729">
    <property type="entry name" value="Acyl-CoA N-acyltransferases (Nat)"/>
    <property type="match status" value="2"/>
</dbReference>
<gene>
    <name evidence="4" type="ORF">PVK37_03450</name>
</gene>
<evidence type="ECO:0000256" key="2">
    <source>
        <dbReference type="ARBA" id="ARBA00023315"/>
    </source>
</evidence>
<dbReference type="InterPro" id="IPR050832">
    <property type="entry name" value="Bact_Acetyltransf"/>
</dbReference>
<feature type="domain" description="N-acetyltransferase" evidence="3">
    <location>
        <begin position="6"/>
        <end position="150"/>
    </location>
</feature>
<dbReference type="CDD" id="cd04301">
    <property type="entry name" value="NAT_SF"/>
    <property type="match status" value="1"/>
</dbReference>
<dbReference type="GO" id="GO:0016746">
    <property type="term" value="F:acyltransferase activity"/>
    <property type="evidence" value="ECO:0007669"/>
    <property type="project" value="UniProtKB-KW"/>
</dbReference>
<protein>
    <submittedName>
        <fullName evidence="4">GNAT family N-acetyltransferase</fullName>
        <ecNumber evidence="4">2.3.1.-</ecNumber>
    </submittedName>
</protein>
<dbReference type="EC" id="2.3.1.-" evidence="4"/>
<keyword evidence="5" id="KW-1185">Reference proteome</keyword>
<dbReference type="PANTHER" id="PTHR43877:SF1">
    <property type="entry name" value="ACETYLTRANSFERASE"/>
    <property type="match status" value="1"/>
</dbReference>
<dbReference type="PANTHER" id="PTHR43877">
    <property type="entry name" value="AMINOALKYLPHOSPHONATE N-ACETYLTRANSFERASE-RELATED-RELATED"/>
    <property type="match status" value="1"/>
</dbReference>
<dbReference type="Pfam" id="PF00583">
    <property type="entry name" value="Acetyltransf_1"/>
    <property type="match status" value="2"/>
</dbReference>
<dbReference type="EMBL" id="CP118615">
    <property type="protein sequence ID" value="WDZ85525.1"/>
    <property type="molecule type" value="Genomic_DNA"/>
</dbReference>